<evidence type="ECO:0000256" key="3">
    <source>
        <dbReference type="ARBA" id="ARBA00022692"/>
    </source>
</evidence>
<sequence>MRFVKICFQIATLYMIYWVGTLIQGLLHTSIPGSIIGMILLFILLQTNIIKEKWLGEGAQFLLAYLALLFVPATVGIIDYLSFFKGKGFITVAIVLLSTFLVMLTSSIVGDKLAARKQQKQSKNIGEGFGA</sequence>
<evidence type="ECO:0000256" key="2">
    <source>
        <dbReference type="ARBA" id="ARBA00022475"/>
    </source>
</evidence>
<comment type="subcellular location">
    <subcellularLocation>
        <location evidence="1">Cell membrane</location>
        <topology evidence="1">Multi-pass membrane protein</topology>
    </subcellularLocation>
</comment>
<feature type="transmembrane region" description="Helical" evidence="6">
    <location>
        <begin position="62"/>
        <end position="83"/>
    </location>
</feature>
<accession>A0ABW4MJ06</accession>
<dbReference type="InterPro" id="IPR005538">
    <property type="entry name" value="LrgA/CidA"/>
</dbReference>
<evidence type="ECO:0000256" key="4">
    <source>
        <dbReference type="ARBA" id="ARBA00022989"/>
    </source>
</evidence>
<feature type="transmembrane region" description="Helical" evidence="6">
    <location>
        <begin position="33"/>
        <end position="50"/>
    </location>
</feature>
<dbReference type="EMBL" id="JBHUEK010000005">
    <property type="protein sequence ID" value="MFD1777574.1"/>
    <property type="molecule type" value="Genomic_DNA"/>
</dbReference>
<keyword evidence="4 6" id="KW-1133">Transmembrane helix</keyword>
<keyword evidence="8" id="KW-1185">Reference proteome</keyword>
<keyword evidence="5 6" id="KW-0472">Membrane</keyword>
<name>A0ABW4MJ06_9BACI</name>
<dbReference type="PANTHER" id="PTHR33931:SF2">
    <property type="entry name" value="HOLIN-LIKE PROTEIN CIDA"/>
    <property type="match status" value="1"/>
</dbReference>
<keyword evidence="3 6" id="KW-0812">Transmembrane</keyword>
<evidence type="ECO:0000256" key="5">
    <source>
        <dbReference type="ARBA" id="ARBA00023136"/>
    </source>
</evidence>
<keyword evidence="2" id="KW-1003">Cell membrane</keyword>
<evidence type="ECO:0000256" key="6">
    <source>
        <dbReference type="SAM" id="Phobius"/>
    </source>
</evidence>
<evidence type="ECO:0000313" key="7">
    <source>
        <dbReference type="EMBL" id="MFD1777574.1"/>
    </source>
</evidence>
<feature type="transmembrane region" description="Helical" evidence="6">
    <location>
        <begin position="7"/>
        <end position="27"/>
    </location>
</feature>
<dbReference type="Pfam" id="PF03788">
    <property type="entry name" value="LrgA"/>
    <property type="match status" value="1"/>
</dbReference>
<dbReference type="PANTHER" id="PTHR33931">
    <property type="entry name" value="HOLIN-LIKE PROTEIN CIDA-RELATED"/>
    <property type="match status" value="1"/>
</dbReference>
<dbReference type="RefSeq" id="WP_388034985.1">
    <property type="nucleotide sequence ID" value="NZ_JBHUEK010000005.1"/>
</dbReference>
<evidence type="ECO:0000256" key="1">
    <source>
        <dbReference type="ARBA" id="ARBA00004651"/>
    </source>
</evidence>
<proteinExistence type="predicted"/>
<gene>
    <name evidence="7" type="ORF">ACFSFW_02725</name>
</gene>
<dbReference type="NCBIfam" id="NF002460">
    <property type="entry name" value="PRK01658.1"/>
    <property type="match status" value="1"/>
</dbReference>
<organism evidence="7 8">
    <name type="scientific">Fredinandcohnia salidurans</name>
    <dbReference type="NCBI Taxonomy" id="2595041"/>
    <lineage>
        <taxon>Bacteria</taxon>
        <taxon>Bacillati</taxon>
        <taxon>Bacillota</taxon>
        <taxon>Bacilli</taxon>
        <taxon>Bacillales</taxon>
        <taxon>Bacillaceae</taxon>
        <taxon>Fredinandcohnia</taxon>
    </lineage>
</organism>
<evidence type="ECO:0000313" key="8">
    <source>
        <dbReference type="Proteomes" id="UP001597227"/>
    </source>
</evidence>
<dbReference type="Proteomes" id="UP001597227">
    <property type="component" value="Unassembled WGS sequence"/>
</dbReference>
<protein>
    <submittedName>
        <fullName evidence="7">CidA/LrgA family holin-like protein</fullName>
    </submittedName>
</protein>
<feature type="transmembrane region" description="Helical" evidence="6">
    <location>
        <begin position="89"/>
        <end position="110"/>
    </location>
</feature>
<reference evidence="8" key="1">
    <citation type="journal article" date="2019" name="Int. J. Syst. Evol. Microbiol.">
        <title>The Global Catalogue of Microorganisms (GCM) 10K type strain sequencing project: providing services to taxonomists for standard genome sequencing and annotation.</title>
        <authorList>
            <consortium name="The Broad Institute Genomics Platform"/>
            <consortium name="The Broad Institute Genome Sequencing Center for Infectious Disease"/>
            <person name="Wu L."/>
            <person name="Ma J."/>
        </authorList>
    </citation>
    <scope>NUCLEOTIDE SEQUENCE [LARGE SCALE GENOMIC DNA]</scope>
    <source>
        <strain evidence="8">CCUG 15531</strain>
    </source>
</reference>
<comment type="caution">
    <text evidence="7">The sequence shown here is derived from an EMBL/GenBank/DDBJ whole genome shotgun (WGS) entry which is preliminary data.</text>
</comment>